<proteinExistence type="predicted"/>
<dbReference type="EMBL" id="JARAKH010000014">
    <property type="protein sequence ID" value="KAK8397180.1"/>
    <property type="molecule type" value="Genomic_DNA"/>
</dbReference>
<dbReference type="Proteomes" id="UP001487740">
    <property type="component" value="Unassembled WGS sequence"/>
</dbReference>
<reference evidence="2 3" key="1">
    <citation type="submission" date="2023-03" db="EMBL/GenBank/DDBJ databases">
        <title>High-quality genome of Scylla paramamosain provides insights in environmental adaptation.</title>
        <authorList>
            <person name="Zhang L."/>
        </authorList>
    </citation>
    <scope>NUCLEOTIDE SEQUENCE [LARGE SCALE GENOMIC DNA]</scope>
    <source>
        <strain evidence="2">LZ_2023a</strain>
        <tissue evidence="2">Muscle</tissue>
    </source>
</reference>
<dbReference type="PANTHER" id="PTHR46312:SF2">
    <property type="entry name" value="NUCLEOTIDE-BINDING OLIGOMERIZATION DOMAIN-CONTAINING PROTEIN 2-LIKE"/>
    <property type="match status" value="1"/>
</dbReference>
<accession>A0AAW0UAW0</accession>
<evidence type="ECO:0000313" key="3">
    <source>
        <dbReference type="Proteomes" id="UP001487740"/>
    </source>
</evidence>
<name>A0AAW0UAW0_SCYPA</name>
<feature type="domain" description="NACHT" evidence="1">
    <location>
        <begin position="290"/>
        <end position="413"/>
    </location>
</feature>
<organism evidence="2 3">
    <name type="scientific">Scylla paramamosain</name>
    <name type="common">Mud crab</name>
    <dbReference type="NCBI Taxonomy" id="85552"/>
    <lineage>
        <taxon>Eukaryota</taxon>
        <taxon>Metazoa</taxon>
        <taxon>Ecdysozoa</taxon>
        <taxon>Arthropoda</taxon>
        <taxon>Crustacea</taxon>
        <taxon>Multicrustacea</taxon>
        <taxon>Malacostraca</taxon>
        <taxon>Eumalacostraca</taxon>
        <taxon>Eucarida</taxon>
        <taxon>Decapoda</taxon>
        <taxon>Pleocyemata</taxon>
        <taxon>Brachyura</taxon>
        <taxon>Eubrachyura</taxon>
        <taxon>Portunoidea</taxon>
        <taxon>Portunidae</taxon>
        <taxon>Portuninae</taxon>
        <taxon>Scylla</taxon>
    </lineage>
</organism>
<dbReference type="InterPro" id="IPR007111">
    <property type="entry name" value="NACHT_NTPase"/>
</dbReference>
<dbReference type="InterPro" id="IPR027417">
    <property type="entry name" value="P-loop_NTPase"/>
</dbReference>
<dbReference type="PROSITE" id="PS50837">
    <property type="entry name" value="NACHT"/>
    <property type="match status" value="1"/>
</dbReference>
<evidence type="ECO:0000259" key="1">
    <source>
        <dbReference type="PROSITE" id="PS50837"/>
    </source>
</evidence>
<dbReference type="PANTHER" id="PTHR46312">
    <property type="entry name" value="NACHT DOMAIN-CONTAINING PROTEIN"/>
    <property type="match status" value="1"/>
</dbReference>
<dbReference type="Pfam" id="PF05729">
    <property type="entry name" value="NACHT"/>
    <property type="match status" value="1"/>
</dbReference>
<dbReference type="Gene3D" id="3.40.50.300">
    <property type="entry name" value="P-loop containing nucleotide triphosphate hydrolases"/>
    <property type="match status" value="1"/>
</dbReference>
<dbReference type="SUPFAM" id="SSF52540">
    <property type="entry name" value="P-loop containing nucleoside triphosphate hydrolases"/>
    <property type="match status" value="1"/>
</dbReference>
<keyword evidence="3" id="KW-1185">Reference proteome</keyword>
<protein>
    <recommendedName>
        <fullName evidence="1">NACHT domain-containing protein</fullName>
    </recommendedName>
</protein>
<sequence length="969" mass="110058">MPFTASDCFRLKYFYILERAGETVLSYTLNCGTYGKTPSVSFEDYLRSLPPTSTANYNKISNNTRRKYFTQIDLNQITSHTSCDNFDITLLHKLIKIACENVAGMNDASWKSESDEVEYLVTKVKDTRNEIVHEKLVLSEQEFYVKIQELKNVIVRTLEATKVRYGRDNSEFQGKRDDIMMAIDNMTKETLGKEEILQRSVSQFLPLFKTETNKQLLDCLSYAKCLDPLHFLSGHENNQVDVQTVFSRIEMMTESRNSSSEETLSVEYLKLLNLTQPGNPSSHTVIQKPQVLVIEGDAGSGKTTLITFVLSEWLQNDSDRRMEGLIHYDLLLWVMCSEQTNTTFDDMLSQALPDVKYRYGNLLLPLLKHCRVLVIIDGLDERTKNSHQLVADILNEGREAANFTAVCTSRPEAVTDFKATVPKKYQISHVKILGISPDERPSVIIKHYKWLMRGRSGNIERLRQLIKETSWMELFRLPLNLLFLATMFFYDRTSANPALIQSQLYNFIVTWSVEKLQDRLAKDASLPSRNFRQKKVKTVLKSIYWVALQGLLQNRIFLTEEDEDFLNESCNKEGLPREEVMQAFFVLRRHVTSGHTTEWYRAPHKGIQEHFAARHIFEQLSDYTQGDIKRVLQEALRGQELRLAPLRNMLCHLLGMLVQVNNSTTAAVKEAVDLIQESGVKTTERWLHMLTDTGTNTAILKRVAEHQRSLTDNDGDVVVTDTTVFAATALLPLLSKKKIYIRLEREPAGLDALLQALPRHTVVSVWLAHQYNHPHSTTAASGHLFLQVSGEDLKKFKGHLKAKEHLQLLPQGLTHLSVVLAGSDHARSLLPALSDALSLLTDLYNLTIHVPVKTVTPDALVRLPATDTSVFLTLSGVGDDEVEVAWRIAAALCPSKKGLWDIYFPAASLRTDGWRRLINGLAEAGVRVGATLYVPESTISLNEHLQLFSFTESLLGCQLRRSSAEWLWQ</sequence>
<comment type="caution">
    <text evidence="2">The sequence shown here is derived from an EMBL/GenBank/DDBJ whole genome shotgun (WGS) entry which is preliminary data.</text>
</comment>
<gene>
    <name evidence="2" type="ORF">O3P69_004710</name>
</gene>
<dbReference type="EMBL" id="JARAKH010000014">
    <property type="protein sequence ID" value="KAK8397178.1"/>
    <property type="molecule type" value="Genomic_DNA"/>
</dbReference>
<evidence type="ECO:0000313" key="2">
    <source>
        <dbReference type="EMBL" id="KAK8397180.1"/>
    </source>
</evidence>
<dbReference type="AlphaFoldDB" id="A0AAW0UAW0"/>